<reference evidence="1" key="2">
    <citation type="journal article" date="2015" name="Data Brief">
        <title>Shoot transcriptome of the giant reed, Arundo donax.</title>
        <authorList>
            <person name="Barrero R.A."/>
            <person name="Guerrero F.D."/>
            <person name="Moolhuijzen P."/>
            <person name="Goolsby J.A."/>
            <person name="Tidwell J."/>
            <person name="Bellgard S.E."/>
            <person name="Bellgard M.I."/>
        </authorList>
    </citation>
    <scope>NUCLEOTIDE SEQUENCE</scope>
    <source>
        <tissue evidence="1">Shoot tissue taken approximately 20 cm above the soil surface</tissue>
    </source>
</reference>
<protein>
    <submittedName>
        <fullName evidence="1">Uncharacterized protein</fullName>
    </submittedName>
</protein>
<organism evidence="1">
    <name type="scientific">Arundo donax</name>
    <name type="common">Giant reed</name>
    <name type="synonym">Donax arundinaceus</name>
    <dbReference type="NCBI Taxonomy" id="35708"/>
    <lineage>
        <taxon>Eukaryota</taxon>
        <taxon>Viridiplantae</taxon>
        <taxon>Streptophyta</taxon>
        <taxon>Embryophyta</taxon>
        <taxon>Tracheophyta</taxon>
        <taxon>Spermatophyta</taxon>
        <taxon>Magnoliopsida</taxon>
        <taxon>Liliopsida</taxon>
        <taxon>Poales</taxon>
        <taxon>Poaceae</taxon>
        <taxon>PACMAD clade</taxon>
        <taxon>Arundinoideae</taxon>
        <taxon>Arundineae</taxon>
        <taxon>Arundo</taxon>
    </lineage>
</organism>
<evidence type="ECO:0000313" key="1">
    <source>
        <dbReference type="EMBL" id="JAD73500.1"/>
    </source>
</evidence>
<accession>A0A0A9CJC3</accession>
<reference evidence="1" key="1">
    <citation type="submission" date="2014-09" db="EMBL/GenBank/DDBJ databases">
        <authorList>
            <person name="Magalhaes I.L.F."/>
            <person name="Oliveira U."/>
            <person name="Santos F.R."/>
            <person name="Vidigal T.H.D.A."/>
            <person name="Brescovit A.D."/>
            <person name="Santos A.J."/>
        </authorList>
    </citation>
    <scope>NUCLEOTIDE SEQUENCE</scope>
    <source>
        <tissue evidence="1">Shoot tissue taken approximately 20 cm above the soil surface</tissue>
    </source>
</reference>
<proteinExistence type="predicted"/>
<dbReference type="EMBL" id="GBRH01224395">
    <property type="protein sequence ID" value="JAD73500.1"/>
    <property type="molecule type" value="Transcribed_RNA"/>
</dbReference>
<sequence>MTLVRKSVLSLTIHYLFLQLNNILTNIRIDFSN</sequence>
<dbReference type="AlphaFoldDB" id="A0A0A9CJC3"/>
<name>A0A0A9CJC3_ARUDO</name>